<dbReference type="AlphaFoldDB" id="A0A1G6Q504"/>
<dbReference type="Gene3D" id="2.30.110.10">
    <property type="entry name" value="Electron Transport, Fmn-binding Protein, Chain A"/>
    <property type="match status" value="1"/>
</dbReference>
<feature type="region of interest" description="Disordered" evidence="1">
    <location>
        <begin position="221"/>
        <end position="247"/>
    </location>
</feature>
<evidence type="ECO:0000259" key="2">
    <source>
        <dbReference type="Pfam" id="PF01243"/>
    </source>
</evidence>
<dbReference type="PANTHER" id="PTHR42815">
    <property type="entry name" value="FAD-BINDING, PUTATIVE (AFU_ORTHOLOGUE AFUA_6G07600)-RELATED"/>
    <property type="match status" value="1"/>
</dbReference>
<reference evidence="4" key="1">
    <citation type="submission" date="2016-10" db="EMBL/GenBank/DDBJ databases">
        <authorList>
            <person name="Varghese N."/>
            <person name="Submissions S."/>
        </authorList>
    </citation>
    <scope>NUCLEOTIDE SEQUENCE [LARGE SCALE GENOMIC DNA]</scope>
    <source>
        <strain evidence="4">IBRC-M 10403</strain>
    </source>
</reference>
<organism evidence="3 4">
    <name type="scientific">Actinokineospora iranica</name>
    <dbReference type="NCBI Taxonomy" id="1271860"/>
    <lineage>
        <taxon>Bacteria</taxon>
        <taxon>Bacillati</taxon>
        <taxon>Actinomycetota</taxon>
        <taxon>Actinomycetes</taxon>
        <taxon>Pseudonocardiales</taxon>
        <taxon>Pseudonocardiaceae</taxon>
        <taxon>Actinokineospora</taxon>
    </lineage>
</organism>
<dbReference type="Proteomes" id="UP000199501">
    <property type="component" value="Unassembled WGS sequence"/>
</dbReference>
<accession>A0A1G6Q504</accession>
<dbReference type="InterPro" id="IPR012349">
    <property type="entry name" value="Split_barrel_FMN-bd"/>
</dbReference>
<proteinExistence type="predicted"/>
<feature type="region of interest" description="Disordered" evidence="1">
    <location>
        <begin position="28"/>
        <end position="59"/>
    </location>
</feature>
<name>A0A1G6Q504_9PSEU</name>
<dbReference type="EMBL" id="FMZZ01000005">
    <property type="protein sequence ID" value="SDC87014.1"/>
    <property type="molecule type" value="Genomic_DNA"/>
</dbReference>
<keyword evidence="4" id="KW-1185">Reference proteome</keyword>
<dbReference type="InterPro" id="IPR011576">
    <property type="entry name" value="Pyridox_Oxase_N"/>
</dbReference>
<sequence length="247" mass="26570">MSGVSPDLLPPTGTAQADLLTLEFAESPPAVAPVAGPRESPAPPHPVGPALPGSAGEHRLQAAYGTAERARRFYQDQVLDHLTERMVEFVGRMELAFIATADAAGECDSSLRAGPPGFIHVLDKRRVAYPEYRGNGVLASLGNISENPNVGILMVDFTRDVIGLHVNGRATVMADADLRADHPGLPVEMEKGRTPERWVLVEVREAYIHCRKHIPRMQPVGRSRPWGTDDARGKGGDYFGAKSVPAG</sequence>
<feature type="domain" description="Pyridoxamine 5'-phosphate oxidase N-terminal" evidence="2">
    <location>
        <begin position="82"/>
        <end position="207"/>
    </location>
</feature>
<dbReference type="SUPFAM" id="SSF50475">
    <property type="entry name" value="FMN-binding split barrel"/>
    <property type="match status" value="1"/>
</dbReference>
<protein>
    <recommendedName>
        <fullName evidence="2">Pyridoxamine 5'-phosphate oxidase N-terminal domain-containing protein</fullName>
    </recommendedName>
</protein>
<gene>
    <name evidence="3" type="ORF">SAMN05216174_10577</name>
</gene>
<evidence type="ECO:0000313" key="3">
    <source>
        <dbReference type="EMBL" id="SDC87014.1"/>
    </source>
</evidence>
<feature type="compositionally biased region" description="Pro residues" evidence="1">
    <location>
        <begin position="40"/>
        <end position="49"/>
    </location>
</feature>
<dbReference type="Pfam" id="PF01243">
    <property type="entry name" value="PNPOx_N"/>
    <property type="match status" value="1"/>
</dbReference>
<dbReference type="PANTHER" id="PTHR42815:SF2">
    <property type="entry name" value="FAD-BINDING, PUTATIVE (AFU_ORTHOLOGUE AFUA_6G07600)-RELATED"/>
    <property type="match status" value="1"/>
</dbReference>
<evidence type="ECO:0000313" key="4">
    <source>
        <dbReference type="Proteomes" id="UP000199501"/>
    </source>
</evidence>
<evidence type="ECO:0000256" key="1">
    <source>
        <dbReference type="SAM" id="MobiDB-lite"/>
    </source>
</evidence>
<dbReference type="STRING" id="1271860.SAMN05216174_10577"/>